<keyword evidence="19" id="KW-0812">Transmembrane</keyword>
<dbReference type="CDD" id="cd04059">
    <property type="entry name" value="Peptidases_S8_Protein_convertases_Kexins_Furin-like"/>
    <property type="match status" value="1"/>
</dbReference>
<dbReference type="FunFam" id="2.60.120.260:FF:000006">
    <property type="entry name" value="Proprotein convertase subtilisin/kexin type 5"/>
    <property type="match status" value="1"/>
</dbReference>
<dbReference type="Pfam" id="PF01483">
    <property type="entry name" value="P_proprotein"/>
    <property type="match status" value="1"/>
</dbReference>
<dbReference type="Pfam" id="PF14843">
    <property type="entry name" value="GF_recep_IV"/>
    <property type="match status" value="1"/>
</dbReference>
<dbReference type="FunFam" id="3.30.70.850:FF:000001">
    <property type="entry name" value="Proprotein convertase subtilisin/kexin type 5"/>
    <property type="match status" value="1"/>
</dbReference>
<keyword evidence="4" id="KW-0964">Secreted</keyword>
<name>A0A3M6T9C0_POCDA</name>
<dbReference type="SUPFAM" id="SSF52743">
    <property type="entry name" value="Subtilisin-like"/>
    <property type="match status" value="1"/>
</dbReference>
<evidence type="ECO:0000313" key="23">
    <source>
        <dbReference type="Proteomes" id="UP000275408"/>
    </source>
</evidence>
<organism evidence="22 23">
    <name type="scientific">Pocillopora damicornis</name>
    <name type="common">Cauliflower coral</name>
    <name type="synonym">Millepora damicornis</name>
    <dbReference type="NCBI Taxonomy" id="46731"/>
    <lineage>
        <taxon>Eukaryota</taxon>
        <taxon>Metazoa</taxon>
        <taxon>Cnidaria</taxon>
        <taxon>Anthozoa</taxon>
        <taxon>Hexacorallia</taxon>
        <taxon>Scleractinia</taxon>
        <taxon>Astrocoeniina</taxon>
        <taxon>Pocilloporidae</taxon>
        <taxon>Pocillopora</taxon>
    </lineage>
</organism>
<keyword evidence="6" id="KW-0165">Cleavage on pair of basic residues</keyword>
<dbReference type="InterPro" id="IPR000742">
    <property type="entry name" value="EGF"/>
</dbReference>
<dbReference type="InterPro" id="IPR032815">
    <property type="entry name" value="S8_pro-domain"/>
</dbReference>
<feature type="chain" id="PRO_5018260477" description="P/Homo B domain-containing protein" evidence="20">
    <location>
        <begin position="21"/>
        <end position="1581"/>
    </location>
</feature>
<dbReference type="PANTHER" id="PTHR42884">
    <property type="entry name" value="PROPROTEIN CONVERTASE SUBTILISIN/KEXIN-RELATED"/>
    <property type="match status" value="1"/>
</dbReference>
<dbReference type="InterPro" id="IPR022398">
    <property type="entry name" value="Peptidase_S8_His-AS"/>
</dbReference>
<evidence type="ECO:0000256" key="5">
    <source>
        <dbReference type="ARBA" id="ARBA00022670"/>
    </source>
</evidence>
<comment type="cofactor">
    <cofactor evidence="1">
        <name>Ca(2+)</name>
        <dbReference type="ChEBI" id="CHEBI:29108"/>
    </cofactor>
</comment>
<accession>A0A3M6T9C0</accession>
<dbReference type="FunFam" id="3.40.50.200:FF:000001">
    <property type="entry name" value="Furin 2, isoform B"/>
    <property type="match status" value="1"/>
</dbReference>
<evidence type="ECO:0000256" key="1">
    <source>
        <dbReference type="ARBA" id="ARBA00001913"/>
    </source>
</evidence>
<evidence type="ECO:0000256" key="18">
    <source>
        <dbReference type="SAM" id="MobiDB-lite"/>
    </source>
</evidence>
<dbReference type="InterPro" id="IPR009030">
    <property type="entry name" value="Growth_fac_rcpt_cys_sf"/>
</dbReference>
<evidence type="ECO:0000256" key="17">
    <source>
        <dbReference type="RuleBase" id="RU003355"/>
    </source>
</evidence>
<evidence type="ECO:0000256" key="10">
    <source>
        <dbReference type="ARBA" id="ARBA00022825"/>
    </source>
</evidence>
<keyword evidence="8" id="KW-0677">Repeat</keyword>
<sequence length="1581" mass="171851">MHTSYYMLVIAVLNLATCRTREVYSNTWVAKVDGGLREAERIAREKDLTLLGQVGSLEGFYLFKHNSHPKRSKRDAMDITSDLGEHPNVIWADQQIVKRRVRRDYNPKLNDPDYSKQWFLHNRDSIFRGYDHNVLPVWEQGVTGKGIVVSILDDGIEYKHGDLKDNYDSEASYDYNSNDPDPAPRPTWNDENRHGTRCAGEVAAAWNNSVCGVGVAPGSKVGGVRMLDGDVTDAVEASSLSLNPQHIDLYSSSWGPDDDGRTVDGPATLAKKAFADGVQKGRGGLGSIFVWASGNGGRGHDSCSCDGYTNSIYTLSISSATEHGTSPWYSEYCASTLATTFSSGSYDMRKIVTTDLHGRCTDSHTGTSASAPLAAGILALAMEVNCNLTWRDMQHLVVRTSSNAKLKSDDFVVNAVGRKVSHKFGYGLLDALALVNLARKWKTTPAQHVCCEIPEAQQRPIPGTGSLKVTIDATACSGSDRYVRYLEHVQVVITLTFTRRGDLTIKLISPCGTASVLLPQRREDYSGAGFTDWEFMSTHTWGEDPKGTWTLEIENHGASRNSGTLKNWYLITYGTSEPPQPTDSTKEPVAACNLECQNGCTGPRANQCKECKHFRRSTSNECVADCTKTEYRDLAAKLCAPCSPTCATCYGPNSPNCLSCHPPLILNNGSCVNFCPDGWYKHVNGSILMCGKCDKSCLTCAGNATSCTSCRSQYRHHFSRCVAKCADGQYLAEDGQCKICHPSCRKCHAGGASSCTECGTKETQQQLFLHGGECKASCPSGFYGDRESQECKPCSASCSSCVGSSASDCLSCSKGHFRTGTPVGTCVESCPEGQYGESSNGTCVACLSSCKHCDAIEPTKCTSCQEGKFLHVHQCLSAEHCPTGTFPNSTSSICENCQVGCASCSHSSSLECQSCSEGFVKYKSQCLIRCPEGTFPRNSSCVPCNSACRTCFGEESNHCFSCSPSNVLAGSTCVTKCPDGTFHSQNPPTCKSCHTNCETCRGPSASDCQTCRAGWSLDGSECKPVCPRGKFNSSDGCQRCHPVCHSCTGPDEKDCLSCSDIKFLDLQTKQCSYECPDGYFGELDTTRCKPCSPGCTKCKNQVECLSCQPGLLFVANSCRTQCPAGQYRSKTNSCEPCDGMCKECVRSSNNCVRCKEHEVLNNGICVSICPIGTYLLPGTKSCAPCHSSCKSCTGPGADQCTRCHPASVMANSRCLASCPSDYYFDREVNSCQRCDYYCSTCEGGNGLRNCTRCIPPFVLYKHYCIRECPKHGWVLDTSRQKCIKCHPSCSRCIGPTANDCIACSKPDTSLVGFSCKKECPHGTFPNRDTGLCEKCHPTCQTCSGAGADTCLSCAKDLVQSQDKGTCGSVCPEGKFSLEGKCEKCHPNCRSCNGPESFNCLSCSQGKVFYNFTCVSSCPSGSFLTEQYGIHQCQTCHPVCQSCYGFSSDNCRLCKSPLYLERGMCVVQCSPNHSIEEQTRSCHPCGRECKSSVIDRNRSVQYPNDSALKFVLVDPGKTGLSAIAIVAMSLAIVTFLVVFGILQFRSKKRMKYYTSVECNGRAESDDECNWSLIEDEDEDERM</sequence>
<dbReference type="InterPro" id="IPR002884">
    <property type="entry name" value="P_dom"/>
</dbReference>
<dbReference type="CDD" id="cd00064">
    <property type="entry name" value="FU"/>
    <property type="match status" value="16"/>
</dbReference>
<keyword evidence="14" id="KW-0325">Glycoprotein</keyword>
<dbReference type="InterPro" id="IPR036852">
    <property type="entry name" value="Peptidase_S8/S53_dom_sf"/>
</dbReference>
<evidence type="ECO:0000256" key="7">
    <source>
        <dbReference type="ARBA" id="ARBA00022729"/>
    </source>
</evidence>
<feature type="active site" description="Charge relay system" evidence="15 16">
    <location>
        <position position="194"/>
    </location>
</feature>
<feature type="domain" description="P/Homo B" evidence="21">
    <location>
        <begin position="443"/>
        <end position="578"/>
    </location>
</feature>
<dbReference type="InterPro" id="IPR032778">
    <property type="entry name" value="GF_recep_IV"/>
</dbReference>
<keyword evidence="13" id="KW-1015">Disulfide bond</keyword>
<dbReference type="GO" id="GO:0008104">
    <property type="term" value="P:intracellular protein localization"/>
    <property type="evidence" value="ECO:0007669"/>
    <property type="project" value="UniProtKB-ARBA"/>
</dbReference>
<evidence type="ECO:0000256" key="12">
    <source>
        <dbReference type="ARBA" id="ARBA00023145"/>
    </source>
</evidence>
<evidence type="ECO:0000256" key="19">
    <source>
        <dbReference type="SAM" id="Phobius"/>
    </source>
</evidence>
<dbReference type="STRING" id="46731.A0A3M6T9C0"/>
<comment type="similarity">
    <text evidence="16 17">Belongs to the peptidase S8 family.</text>
</comment>
<evidence type="ECO:0000256" key="11">
    <source>
        <dbReference type="ARBA" id="ARBA00023136"/>
    </source>
</evidence>
<evidence type="ECO:0000256" key="20">
    <source>
        <dbReference type="SAM" id="SignalP"/>
    </source>
</evidence>
<proteinExistence type="inferred from homology"/>
<dbReference type="InterPro" id="IPR023827">
    <property type="entry name" value="Peptidase_S8_Asp-AS"/>
</dbReference>
<dbReference type="InterPro" id="IPR008979">
    <property type="entry name" value="Galactose-bd-like_sf"/>
</dbReference>
<keyword evidence="7 20" id="KW-0732">Signal</keyword>
<feature type="active site" description="Charge relay system" evidence="15 16">
    <location>
        <position position="368"/>
    </location>
</feature>
<dbReference type="Gene3D" id="3.40.50.200">
    <property type="entry name" value="Peptidase S8/S53 domain"/>
    <property type="match status" value="1"/>
</dbReference>
<dbReference type="EMBL" id="RCHS01004063">
    <property type="protein sequence ID" value="RMX37985.1"/>
    <property type="molecule type" value="Genomic_DNA"/>
</dbReference>
<keyword evidence="23" id="KW-1185">Reference proteome</keyword>
<dbReference type="PROSITE" id="PS51892">
    <property type="entry name" value="SUBTILASE"/>
    <property type="match status" value="1"/>
</dbReference>
<dbReference type="InterPro" id="IPR043601">
    <property type="entry name" value="Rspo_Fu-CRD_dom"/>
</dbReference>
<dbReference type="Proteomes" id="UP000275408">
    <property type="component" value="Unassembled WGS sequence"/>
</dbReference>
<dbReference type="OMA" id="CANNRYL"/>
<dbReference type="SMART" id="SM00181">
    <property type="entry name" value="EGF"/>
    <property type="match status" value="12"/>
</dbReference>
<evidence type="ECO:0000313" key="22">
    <source>
        <dbReference type="EMBL" id="RMX37985.1"/>
    </source>
</evidence>
<keyword evidence="5 16" id="KW-0645">Protease</keyword>
<dbReference type="Pfam" id="PF16470">
    <property type="entry name" value="S8_pro-domain"/>
    <property type="match status" value="1"/>
</dbReference>
<evidence type="ECO:0000256" key="6">
    <source>
        <dbReference type="ARBA" id="ARBA00022685"/>
    </source>
</evidence>
<dbReference type="OrthoDB" id="300641at2759"/>
<evidence type="ECO:0000256" key="16">
    <source>
        <dbReference type="PROSITE-ProRule" id="PRU01240"/>
    </source>
</evidence>
<protein>
    <recommendedName>
        <fullName evidence="21">P/Homo B domain-containing protein</fullName>
    </recommendedName>
</protein>
<dbReference type="InterPro" id="IPR006212">
    <property type="entry name" value="Furin_repeat"/>
</dbReference>
<dbReference type="Gene3D" id="3.30.70.850">
    <property type="entry name" value="Peptidase S8, pro-domain"/>
    <property type="match status" value="1"/>
</dbReference>
<reference evidence="22 23" key="1">
    <citation type="journal article" date="2018" name="Sci. Rep.">
        <title>Comparative analysis of the Pocillopora damicornis genome highlights role of immune system in coral evolution.</title>
        <authorList>
            <person name="Cunning R."/>
            <person name="Bay R.A."/>
            <person name="Gillette P."/>
            <person name="Baker A.C."/>
            <person name="Traylor-Knowles N."/>
        </authorList>
    </citation>
    <scope>NUCLEOTIDE SEQUENCE [LARGE SCALE GENOMIC DNA]</scope>
    <source>
        <strain evidence="22">RSMAS</strain>
        <tissue evidence="22">Whole animal</tissue>
    </source>
</reference>
<evidence type="ECO:0000259" key="21">
    <source>
        <dbReference type="PROSITE" id="PS51829"/>
    </source>
</evidence>
<evidence type="ECO:0000256" key="3">
    <source>
        <dbReference type="ARBA" id="ARBA00004613"/>
    </source>
</evidence>
<dbReference type="PANTHER" id="PTHR42884:SF3">
    <property type="entry name" value="FURIN-LIKE PROTEASE 1, ISOFORMS 1_1-X_2"/>
    <property type="match status" value="1"/>
</dbReference>
<dbReference type="InterPro" id="IPR038466">
    <property type="entry name" value="S8_pro-domain_sf"/>
</dbReference>
<keyword evidence="12" id="KW-0865">Zymogen</keyword>
<dbReference type="Pfam" id="PF15913">
    <property type="entry name" value="Furin-like_2"/>
    <property type="match status" value="1"/>
</dbReference>
<evidence type="ECO:0000256" key="13">
    <source>
        <dbReference type="ARBA" id="ARBA00023157"/>
    </source>
</evidence>
<dbReference type="InterPro" id="IPR000209">
    <property type="entry name" value="Peptidase_S8/S53_dom"/>
</dbReference>
<dbReference type="PROSITE" id="PS00137">
    <property type="entry name" value="SUBTILASE_HIS"/>
    <property type="match status" value="1"/>
</dbReference>
<keyword evidence="9 16" id="KW-0378">Hydrolase</keyword>
<dbReference type="PROSITE" id="PS51829">
    <property type="entry name" value="P_HOMO_B"/>
    <property type="match status" value="1"/>
</dbReference>
<feature type="signal peptide" evidence="20">
    <location>
        <begin position="1"/>
        <end position="20"/>
    </location>
</feature>
<dbReference type="GO" id="GO:0000139">
    <property type="term" value="C:Golgi membrane"/>
    <property type="evidence" value="ECO:0007669"/>
    <property type="project" value="TreeGrafter"/>
</dbReference>
<evidence type="ECO:0000256" key="4">
    <source>
        <dbReference type="ARBA" id="ARBA00022525"/>
    </source>
</evidence>
<dbReference type="GO" id="GO:0005576">
    <property type="term" value="C:extracellular region"/>
    <property type="evidence" value="ECO:0007669"/>
    <property type="project" value="UniProtKB-SubCell"/>
</dbReference>
<evidence type="ECO:0000256" key="2">
    <source>
        <dbReference type="ARBA" id="ARBA00004370"/>
    </source>
</evidence>
<dbReference type="SUPFAM" id="SSF54897">
    <property type="entry name" value="Protease propeptides/inhibitors"/>
    <property type="match status" value="1"/>
</dbReference>
<dbReference type="GO" id="GO:0005802">
    <property type="term" value="C:trans-Golgi network"/>
    <property type="evidence" value="ECO:0007669"/>
    <property type="project" value="TreeGrafter"/>
</dbReference>
<dbReference type="Pfam" id="PF00082">
    <property type="entry name" value="Peptidase_S8"/>
    <property type="match status" value="1"/>
</dbReference>
<dbReference type="InterPro" id="IPR034182">
    <property type="entry name" value="Kexin/furin"/>
</dbReference>
<dbReference type="InterPro" id="IPR023828">
    <property type="entry name" value="Peptidase_S8_Ser-AS"/>
</dbReference>
<dbReference type="SUPFAM" id="SSF57184">
    <property type="entry name" value="Growth factor receptor domain"/>
    <property type="match status" value="7"/>
</dbReference>
<feature type="transmembrane region" description="Helical" evidence="19">
    <location>
        <begin position="1518"/>
        <end position="1541"/>
    </location>
</feature>
<keyword evidence="19" id="KW-1133">Transmembrane helix</keyword>
<feature type="active site" description="Charge relay system" evidence="15 16">
    <location>
        <position position="153"/>
    </location>
</feature>
<evidence type="ECO:0000256" key="14">
    <source>
        <dbReference type="ARBA" id="ARBA00023180"/>
    </source>
</evidence>
<dbReference type="GO" id="GO:0008038">
    <property type="term" value="P:neuron recognition"/>
    <property type="evidence" value="ECO:0007669"/>
    <property type="project" value="UniProtKB-ARBA"/>
</dbReference>
<dbReference type="GO" id="GO:0004252">
    <property type="term" value="F:serine-type endopeptidase activity"/>
    <property type="evidence" value="ECO:0007669"/>
    <property type="project" value="UniProtKB-UniRule"/>
</dbReference>
<comment type="caution">
    <text evidence="22">The sequence shown here is derived from an EMBL/GenBank/DDBJ whole genome shotgun (WGS) entry which is preliminary data.</text>
</comment>
<keyword evidence="11 19" id="KW-0472">Membrane</keyword>
<dbReference type="GO" id="GO:0016485">
    <property type="term" value="P:protein processing"/>
    <property type="evidence" value="ECO:0007669"/>
    <property type="project" value="TreeGrafter"/>
</dbReference>
<dbReference type="PRINTS" id="PR00723">
    <property type="entry name" value="SUBTILISIN"/>
</dbReference>
<dbReference type="Gene3D" id="2.10.220.10">
    <property type="entry name" value="Hormone Receptor, Insulin-like Growth Factor Receptor 1, Chain A, domain 2"/>
    <property type="match status" value="12"/>
</dbReference>
<keyword evidence="10 16" id="KW-0720">Serine protease</keyword>
<comment type="subcellular location">
    <subcellularLocation>
        <location evidence="2">Membrane</location>
    </subcellularLocation>
    <subcellularLocation>
        <location evidence="3">Secreted</location>
    </subcellularLocation>
</comment>
<dbReference type="SUPFAM" id="SSF49785">
    <property type="entry name" value="Galactose-binding domain-like"/>
    <property type="match status" value="1"/>
</dbReference>
<evidence type="ECO:0000256" key="15">
    <source>
        <dbReference type="PIRSR" id="PIRSR615500-1"/>
    </source>
</evidence>
<evidence type="ECO:0000256" key="9">
    <source>
        <dbReference type="ARBA" id="ARBA00022801"/>
    </source>
</evidence>
<dbReference type="PROSITE" id="PS00138">
    <property type="entry name" value="SUBTILASE_SER"/>
    <property type="match status" value="1"/>
</dbReference>
<gene>
    <name evidence="22" type="ORF">pdam_00009048</name>
</gene>
<dbReference type="SMART" id="SM00261">
    <property type="entry name" value="FU"/>
    <property type="match status" value="18"/>
</dbReference>
<dbReference type="InterPro" id="IPR015500">
    <property type="entry name" value="Peptidase_S8_subtilisin-rel"/>
</dbReference>
<feature type="region of interest" description="Disordered" evidence="18">
    <location>
        <begin position="169"/>
        <end position="192"/>
    </location>
</feature>
<evidence type="ECO:0000256" key="8">
    <source>
        <dbReference type="ARBA" id="ARBA00022737"/>
    </source>
</evidence>
<dbReference type="Gene3D" id="2.60.120.260">
    <property type="entry name" value="Galactose-binding domain-like"/>
    <property type="match status" value="1"/>
</dbReference>
<dbReference type="PROSITE" id="PS00136">
    <property type="entry name" value="SUBTILASE_ASP"/>
    <property type="match status" value="1"/>
</dbReference>